<gene>
    <name evidence="1" type="ORF">MiTe_02434</name>
</gene>
<protein>
    <submittedName>
        <fullName evidence="1">Uncharacterized protein</fullName>
    </submittedName>
</protein>
<evidence type="ECO:0000313" key="1">
    <source>
        <dbReference type="EMBL" id="GCA75598.1"/>
    </source>
</evidence>
<dbReference type="EMBL" id="BHVP01000041">
    <property type="protein sequence ID" value="GCA75598.1"/>
    <property type="molecule type" value="Genomic_DNA"/>
</dbReference>
<accession>A0A5A5RKV3</accession>
<organism evidence="1 2">
    <name type="scientific">Microcystis aeruginosa NIES-2520</name>
    <dbReference type="NCBI Taxonomy" id="2303982"/>
    <lineage>
        <taxon>Bacteria</taxon>
        <taxon>Bacillati</taxon>
        <taxon>Cyanobacteriota</taxon>
        <taxon>Cyanophyceae</taxon>
        <taxon>Oscillatoriophycideae</taxon>
        <taxon>Chroococcales</taxon>
        <taxon>Microcystaceae</taxon>
        <taxon>Microcystis</taxon>
    </lineage>
</organism>
<name>A0A5A5RKV3_MICAE</name>
<comment type="caution">
    <text evidence="1">The sequence shown here is derived from an EMBL/GenBank/DDBJ whole genome shotgun (WGS) entry which is preliminary data.</text>
</comment>
<evidence type="ECO:0000313" key="2">
    <source>
        <dbReference type="Proteomes" id="UP000324917"/>
    </source>
</evidence>
<dbReference type="Proteomes" id="UP000324917">
    <property type="component" value="Unassembled WGS sequence"/>
</dbReference>
<proteinExistence type="predicted"/>
<dbReference type="AlphaFoldDB" id="A0A5A5RKV3"/>
<reference evidence="1 2" key="1">
    <citation type="submission" date="2018-09" db="EMBL/GenBank/DDBJ databases">
        <title>Evolutionary history of phycoerythrin pigmentation in the water bloom-forming cyanobacterium Microcystis aeruginosa.</title>
        <authorList>
            <person name="Tanabe Y."/>
            <person name="Tanabe Y."/>
            <person name="Yamaguchi H."/>
        </authorList>
    </citation>
    <scope>NUCLEOTIDE SEQUENCE [LARGE SCALE GENOMIC DNA]</scope>
    <source>
        <strain evidence="1 2">NIES-2520</strain>
    </source>
</reference>
<sequence length="48" mass="5550">MPPYRTIPSNEEPVNLTMSYDRKKSDFLIIDTYQGIPIINSAEFLALF</sequence>